<sequence>MDEGGSQKKKKKIRQIVESDEEMKASTLWKDFAKSDVCFAMIKKIFGVQYFIDVTRKQLQNNLLVKKILCIHFCGMNFSRRLKIRAIIPQGTLRIDNFEQTTQNERKLLS</sequence>
<dbReference type="Proteomes" id="UP001249851">
    <property type="component" value="Unassembled WGS sequence"/>
</dbReference>
<dbReference type="AlphaFoldDB" id="A0AAD9QPH6"/>
<gene>
    <name evidence="1" type="ORF">P5673_011633</name>
</gene>
<evidence type="ECO:0000313" key="2">
    <source>
        <dbReference type="Proteomes" id="UP001249851"/>
    </source>
</evidence>
<name>A0AAD9QPH6_ACRCE</name>
<protein>
    <submittedName>
        <fullName evidence="1">Uncharacterized protein</fullName>
    </submittedName>
</protein>
<evidence type="ECO:0000313" key="1">
    <source>
        <dbReference type="EMBL" id="KAK2564924.1"/>
    </source>
</evidence>
<reference evidence="1" key="2">
    <citation type="journal article" date="2023" name="Science">
        <title>Genomic signatures of disease resistance in endangered staghorn corals.</title>
        <authorList>
            <person name="Vollmer S.V."/>
            <person name="Selwyn J.D."/>
            <person name="Despard B.A."/>
            <person name="Roesel C.L."/>
        </authorList>
    </citation>
    <scope>NUCLEOTIDE SEQUENCE</scope>
    <source>
        <strain evidence="1">K2</strain>
    </source>
</reference>
<reference evidence="1" key="1">
    <citation type="journal article" date="2023" name="G3 (Bethesda)">
        <title>Whole genome assembly and annotation of the endangered Caribbean coral Acropora cervicornis.</title>
        <authorList>
            <person name="Selwyn J.D."/>
            <person name="Vollmer S.V."/>
        </authorList>
    </citation>
    <scope>NUCLEOTIDE SEQUENCE</scope>
    <source>
        <strain evidence="1">K2</strain>
    </source>
</reference>
<accession>A0AAD9QPH6</accession>
<keyword evidence="2" id="KW-1185">Reference proteome</keyword>
<proteinExistence type="predicted"/>
<comment type="caution">
    <text evidence="1">The sequence shown here is derived from an EMBL/GenBank/DDBJ whole genome shotgun (WGS) entry which is preliminary data.</text>
</comment>
<dbReference type="EMBL" id="JARQWQ010000021">
    <property type="protein sequence ID" value="KAK2564924.1"/>
    <property type="molecule type" value="Genomic_DNA"/>
</dbReference>
<organism evidence="1 2">
    <name type="scientific">Acropora cervicornis</name>
    <name type="common">Staghorn coral</name>
    <dbReference type="NCBI Taxonomy" id="6130"/>
    <lineage>
        <taxon>Eukaryota</taxon>
        <taxon>Metazoa</taxon>
        <taxon>Cnidaria</taxon>
        <taxon>Anthozoa</taxon>
        <taxon>Hexacorallia</taxon>
        <taxon>Scleractinia</taxon>
        <taxon>Astrocoeniina</taxon>
        <taxon>Acroporidae</taxon>
        <taxon>Acropora</taxon>
    </lineage>
</organism>